<dbReference type="InterPro" id="IPR008979">
    <property type="entry name" value="Galactose-bd-like_sf"/>
</dbReference>
<dbReference type="InterPro" id="IPR008929">
    <property type="entry name" value="Chondroitin_lyas"/>
</dbReference>
<dbReference type="SUPFAM" id="SSF48230">
    <property type="entry name" value="Chondroitin AC/alginate lyase"/>
    <property type="match status" value="1"/>
</dbReference>
<evidence type="ECO:0000259" key="3">
    <source>
        <dbReference type="SMART" id="SM00560"/>
    </source>
</evidence>
<dbReference type="Gene3D" id="1.50.10.100">
    <property type="entry name" value="Chondroitin AC/alginate lyase"/>
    <property type="match status" value="1"/>
</dbReference>
<evidence type="ECO:0000256" key="1">
    <source>
        <dbReference type="ARBA" id="ARBA00022729"/>
    </source>
</evidence>
<dbReference type="InterPro" id="IPR014756">
    <property type="entry name" value="Ig_E-set"/>
</dbReference>
<dbReference type="Proteomes" id="UP000183410">
    <property type="component" value="Unassembled WGS sequence"/>
</dbReference>
<sequence>MKIVNVIMQSRRLIALILSLIMLFSLALPVQGEESAGSGVTVTESTYEQTVTESTYESTPKPIVYEFEGNANSSDGSVNGTVTGTPAYVDGVVGQAIQLNGTSSYVTLPAEHPMSDYEAITISTWVKWNGGSNWQRIFDFGKGTSNYMFLTPKRGTLMRFAIINGGSEKVLDTAQLPVGQWTHVALTLGGGEATLYVNGEAKATNSNVAIKPSDFAPNLNYIGKSQFASDPLFNGLIDEFSIYDYALSAAEIERVYKGTQFNSVLHQAANMIVAGQQYYSDETWAILLETNSRALALKADREATQDQIDAMAAELLAAIQGLAEPLPTFVNNTGTELIHPAVSVAPADLFRIREHIRNKEQPWYGYFENFAASSFASKSYGIRIDKNPSAGFDALEANYTYDSYSTSLFNGAMTQDALAAYYQAIMYFMTGDPDYREKAMRIVLLWGSLDPSKAKYVTDAHIHQGRPMYYMNAAAELLRYTSTGHEELKWKDEYSQKYSDNFQKPALSLWMERNTNWMNQHQTSVMATLSSYVFMDSKADYERVLEWATINASTPSGHAYHNGAIANAMFEYSTDSKGNVLDEPVVAVKEMVRDQPHSFDNVMNLSILAQIISAQGTSLDPVNGTATVASDGVDVYSFLNDRLIKGVNTYYKYNLGYAIPFNDGLNNSVSADRRGRLGASEDYYYIYKYGKGYTDNNPDFKYVAEAMNKYWEIYGLRTSDLWLYIPDGALGTPVPAVIAHENGSTVPYQFETHFTPLDSGITRTNDSILIEAEEAGSLFAVPSVGIWRNGDLAFRIKSNAITTLKFHGDIGKEPFATVNLPDTGGEWKYVIVNLASVPSTAFQADSMIYFNVYGKTGEYVEFDHLLLNSTTVKAPLFKGAVNELQLDSYTSARLQYDLSNSASNAGQTITYSIVEDNTEFVSHANMTVDSNGILSGNIPASIPMGDYSFYVSASNGTAMNILAVTVSVTGSYSEAIKNVIQAYDPAQVYETASYTVFRTKYEAALTLVESGDAAAMNQALLDLKVAVSGLRLLNPLIADGALDLTGIAVGAPDSPNVNPAFLVDYGGAGIPIRWIVDEKQFTLDFGENFKVKPSKFLMLPDFGFPARSEGAIILASNDYTNWVRISDDMSEYTTDWFTYTVKDEYKNTGFRYFRMKDLTAGVLNKDDYTEDQPFYISDLHIFGERFETGNVVKDISLKLEAVSPVQDTLDIPPSAVIGDKVILTFKADEQIGNIRATIQGEAVGVTNNGDGSYTAEYVVHAGSKSGYAELSIDYTFADGTPAYTVYSYPEKYITNVNNAQVSQKVLISNTSNEINVRAEAQLSGSSNTLEATEATYLFDGKISTFADVRYNGNAYGYYDIDFGTSNSNKLMQLDRIEILNRSGFPGRAAAVSVSASDDGVNWRIISETSKGYSYDIWQPIKVKDQFKDYAFRYFRIYGGAWYGNISELRMFGKVGEDLKRYDPTYTITTSSSDPAAGTTLVYVNSNGLPPAPAPTGNEGTSLTVHGDQTSVTVVAKPAEGYEFVKWVEPTITYGMTADYLWSEYPVFNLTTYSGGYLGGGKTYNVVRDWHLKAVFRNISAPADATFVADVTDPTNGDVTLTISYPNDTAVKEYKVGDSGEWIAYGGPVVMSENVTVFARGTNAVGNVSNVSSYAVGNIDKISPTATVAYNGPSTIDHTVIATITPSEPVSITNNGSSESYTFIRNGSFTFEFVDAAGNQGSVAATVNNIPAKSTGVPGKPVLSDDNGDDTGQQDGNYNIIMNMWYGNNGRIYKLYENDVLIDTKILKDDSPSAQKAITSIANKLNGTYAYRVELTNAYGTTTSSTHTVNVTHAAPAKPVLSVNNWDGDGDFNVSMNMWWGTNGTTYNLFENGVLIHTQELTSNTPSAQSAVTAITDRTIGIYEYRAELINYAGAISSDTMTVTVTK</sequence>
<dbReference type="Gene3D" id="2.60.40.10">
    <property type="entry name" value="Immunoglobulins"/>
    <property type="match status" value="2"/>
</dbReference>
<dbReference type="EMBL" id="FONN01000018">
    <property type="protein sequence ID" value="SFF20630.1"/>
    <property type="molecule type" value="Genomic_DNA"/>
</dbReference>
<dbReference type="RefSeq" id="WP_046229257.1">
    <property type="nucleotide sequence ID" value="NZ_FONN01000018.1"/>
</dbReference>
<dbReference type="Gene3D" id="1.20.1270.90">
    <property type="entry name" value="AF1782-like"/>
    <property type="match status" value="1"/>
</dbReference>
<dbReference type="OrthoDB" id="99456at2"/>
<dbReference type="SMART" id="SM00560">
    <property type="entry name" value="LamGL"/>
    <property type="match status" value="1"/>
</dbReference>
<dbReference type="Gene3D" id="2.60.120.200">
    <property type="match status" value="1"/>
</dbReference>
<dbReference type="GO" id="GO:0030246">
    <property type="term" value="F:carbohydrate binding"/>
    <property type="evidence" value="ECO:0007669"/>
    <property type="project" value="UniProtKB-KW"/>
</dbReference>
<dbReference type="SUPFAM" id="SSF49899">
    <property type="entry name" value="Concanavalin A-like lectins/glucanases"/>
    <property type="match status" value="1"/>
</dbReference>
<keyword evidence="5" id="KW-1185">Reference proteome</keyword>
<dbReference type="SUPFAM" id="SSF81296">
    <property type="entry name" value="E set domains"/>
    <property type="match status" value="2"/>
</dbReference>
<gene>
    <name evidence="4" type="ORF">SAMN04487969_11821</name>
</gene>
<dbReference type="InterPro" id="IPR013320">
    <property type="entry name" value="ConA-like_dom_sf"/>
</dbReference>
<dbReference type="Gene3D" id="2.60.120.260">
    <property type="entry name" value="Galactose-binding domain-like"/>
    <property type="match status" value="2"/>
</dbReference>
<name>A0A1I2GU19_9BACL</name>
<evidence type="ECO:0000313" key="4">
    <source>
        <dbReference type="EMBL" id="SFF20630.1"/>
    </source>
</evidence>
<evidence type="ECO:0000256" key="2">
    <source>
        <dbReference type="ARBA" id="ARBA00023157"/>
    </source>
</evidence>
<feature type="domain" description="LamG-like jellyroll fold" evidence="3">
    <location>
        <begin position="118"/>
        <end position="250"/>
    </location>
</feature>
<accession>A0A1I2GU19</accession>
<dbReference type="SUPFAM" id="SSF49785">
    <property type="entry name" value="Galactose-binding domain-like"/>
    <property type="match status" value="1"/>
</dbReference>
<dbReference type="InterPro" id="IPR006558">
    <property type="entry name" value="LamG-like"/>
</dbReference>
<keyword evidence="1" id="KW-0732">Signal</keyword>
<keyword evidence="4" id="KW-0430">Lectin</keyword>
<protein>
    <submittedName>
        <fullName evidence="4">Concanavalin A-like lectin/glucanases superfamily protein</fullName>
    </submittedName>
</protein>
<organism evidence="4 5">
    <name type="scientific">Paenibacillus algorifonticola</name>
    <dbReference type="NCBI Taxonomy" id="684063"/>
    <lineage>
        <taxon>Bacteria</taxon>
        <taxon>Bacillati</taxon>
        <taxon>Bacillota</taxon>
        <taxon>Bacilli</taxon>
        <taxon>Bacillales</taxon>
        <taxon>Paenibacillaceae</taxon>
        <taxon>Paenibacillus</taxon>
    </lineage>
</organism>
<reference evidence="5" key="1">
    <citation type="submission" date="2016-10" db="EMBL/GenBank/DDBJ databases">
        <authorList>
            <person name="Varghese N."/>
            <person name="Submissions S."/>
        </authorList>
    </citation>
    <scope>NUCLEOTIDE SEQUENCE [LARGE SCALE GENOMIC DNA]</scope>
    <source>
        <strain evidence="5">CGMCC 1.10223</strain>
    </source>
</reference>
<keyword evidence="2" id="KW-1015">Disulfide bond</keyword>
<dbReference type="Pfam" id="PF13385">
    <property type="entry name" value="Laminin_G_3"/>
    <property type="match status" value="1"/>
</dbReference>
<evidence type="ECO:0000313" key="5">
    <source>
        <dbReference type="Proteomes" id="UP000183410"/>
    </source>
</evidence>
<proteinExistence type="predicted"/>
<dbReference type="InterPro" id="IPR013783">
    <property type="entry name" value="Ig-like_fold"/>
</dbReference>